<dbReference type="PRINTS" id="PR00509">
    <property type="entry name" value="PGMPMM"/>
</dbReference>
<evidence type="ECO:0000256" key="1">
    <source>
        <dbReference type="ARBA" id="ARBA00001946"/>
    </source>
</evidence>
<dbReference type="Pfam" id="PF00408">
    <property type="entry name" value="PGM_PMM_IV"/>
    <property type="match status" value="1"/>
</dbReference>
<dbReference type="AlphaFoldDB" id="A0A831X0X8"/>
<evidence type="ECO:0000256" key="5">
    <source>
        <dbReference type="ARBA" id="ARBA00022842"/>
    </source>
</evidence>
<dbReference type="InterPro" id="IPR016055">
    <property type="entry name" value="A-D-PHexomutase_a/b/a-I/II/III"/>
</dbReference>
<dbReference type="InterPro" id="IPR005845">
    <property type="entry name" value="A-D-PHexomutase_a/b/a-II"/>
</dbReference>
<evidence type="ECO:0000256" key="3">
    <source>
        <dbReference type="ARBA" id="ARBA00022553"/>
    </source>
</evidence>
<evidence type="ECO:0000259" key="12">
    <source>
        <dbReference type="Pfam" id="PF02880"/>
    </source>
</evidence>
<dbReference type="InterPro" id="IPR005841">
    <property type="entry name" value="Alpha-D-phosphohexomutase_SF"/>
</dbReference>
<evidence type="ECO:0000256" key="7">
    <source>
        <dbReference type="RuleBase" id="RU004326"/>
    </source>
</evidence>
<reference evidence="13" key="1">
    <citation type="journal article" date="2020" name="mSystems">
        <title>Genome- and Community-Level Interaction Insights into Carbon Utilization and Element Cycling Functions of Hydrothermarchaeota in Hydrothermal Sediment.</title>
        <authorList>
            <person name="Zhou Z."/>
            <person name="Liu Y."/>
            <person name="Xu W."/>
            <person name="Pan J."/>
            <person name="Luo Z.H."/>
            <person name="Li M."/>
        </authorList>
    </citation>
    <scope>NUCLEOTIDE SEQUENCE [LARGE SCALE GENOMIC DNA]</scope>
    <source>
        <strain evidence="13">SpSt-210</strain>
    </source>
</reference>
<feature type="domain" description="Alpha-D-phosphohexomutase alpha/beta/alpha" evidence="11">
    <location>
        <begin position="276"/>
        <end position="378"/>
    </location>
</feature>
<proteinExistence type="inferred from homology"/>
<keyword evidence="5 7" id="KW-0460">Magnesium</keyword>
<sequence>MAGSGPRFGPRQGSATTQSPLGCGPRGSGHRLRVRGRSIRKAWIKSISSGAGCGSTPGTRALSSYLGSPIGWRWCGSGGRSRRRRCWPASSTRKTHRLIERGQACRSFWEGTRLLVSDRCAGIRFGTDGWRGIIADDCTVETIRCVGRAYAEFLYEQGLDRRPRVVLGFDRRFASDLFAEALADELSLAGVDVLMCRQPVPTPVVSFVITQFGADGGLVVTASHNPAHYNGVKIKTAAGASAPPELCRALEERIARSQPGPKAPARGNITDVRPLDAYLERLERVAPVAAIRAAGFTVIADPLYGTTAGLLPQLLNGDLTKCVEINAVHNPLFPGISGPEPVEQNLGKLQRAVVDGRATLGLAFDGDGDRLGVIDERGAYVSAQHVFALVAFYLLDLRGLRGPMVRSVNGSAMLDRLAQRYGVSVIETPNGFPYLARAMQEHRAVIAGEESGGIAVALHLPERDGLLCGLLLLDLLRQRRGPLSQVLDELEEIVGTWAYRRLDLPLPPARRDAVRSRLQSAAKPARLAGLAVVDESRLDGLKLYLENGAWVLIRPSGTEPLLRVYVEAPEPERVDQLLAEARQWLEQ</sequence>
<dbReference type="Pfam" id="PF02879">
    <property type="entry name" value="PGM_PMM_II"/>
    <property type="match status" value="1"/>
</dbReference>
<organism evidence="13">
    <name type="scientific">Thermorudis peleae</name>
    <dbReference type="NCBI Taxonomy" id="1382356"/>
    <lineage>
        <taxon>Bacteria</taxon>
        <taxon>Pseudomonadati</taxon>
        <taxon>Thermomicrobiota</taxon>
        <taxon>Thermomicrobia</taxon>
        <taxon>Thermomicrobia incertae sedis</taxon>
        <taxon>Thermorudis</taxon>
    </lineage>
</organism>
<comment type="caution">
    <text evidence="13">The sequence shown here is derived from an EMBL/GenBank/DDBJ whole genome shotgun (WGS) entry which is preliminary data.</text>
</comment>
<evidence type="ECO:0000256" key="6">
    <source>
        <dbReference type="ARBA" id="ARBA00023235"/>
    </source>
</evidence>
<feature type="domain" description="Alpha-D-phosphohexomutase alpha/beta/alpha" evidence="10">
    <location>
        <begin position="124"/>
        <end position="257"/>
    </location>
</feature>
<comment type="similarity">
    <text evidence="2 7">Belongs to the phosphohexose mutase family.</text>
</comment>
<evidence type="ECO:0000259" key="9">
    <source>
        <dbReference type="Pfam" id="PF00408"/>
    </source>
</evidence>
<accession>A0A831X0X8</accession>
<protein>
    <submittedName>
        <fullName evidence="13">Phosphoglucomutase/phosphomannomutase family protein</fullName>
    </submittedName>
</protein>
<dbReference type="InterPro" id="IPR036900">
    <property type="entry name" value="A-D-PHexomutase_C_sf"/>
</dbReference>
<gene>
    <name evidence="13" type="ORF">ENP34_02135</name>
</gene>
<keyword evidence="4 7" id="KW-0479">Metal-binding</keyword>
<dbReference type="SUPFAM" id="SSF55957">
    <property type="entry name" value="Phosphoglucomutase, C-terminal domain"/>
    <property type="match status" value="1"/>
</dbReference>
<dbReference type="EMBL" id="DSIY01000046">
    <property type="protein sequence ID" value="HEG90236.1"/>
    <property type="molecule type" value="Genomic_DNA"/>
</dbReference>
<evidence type="ECO:0000256" key="2">
    <source>
        <dbReference type="ARBA" id="ARBA00010231"/>
    </source>
</evidence>
<dbReference type="GO" id="GO:0016868">
    <property type="term" value="F:intramolecular phosphotransferase activity"/>
    <property type="evidence" value="ECO:0007669"/>
    <property type="project" value="InterPro"/>
</dbReference>
<evidence type="ECO:0000259" key="11">
    <source>
        <dbReference type="Pfam" id="PF02879"/>
    </source>
</evidence>
<dbReference type="InterPro" id="IPR005844">
    <property type="entry name" value="A-D-PHexomutase_a/b/a-I"/>
</dbReference>
<name>A0A831X0X8_9BACT</name>
<dbReference type="Pfam" id="PF02880">
    <property type="entry name" value="PGM_PMM_III"/>
    <property type="match status" value="1"/>
</dbReference>
<evidence type="ECO:0000259" key="10">
    <source>
        <dbReference type="Pfam" id="PF02878"/>
    </source>
</evidence>
<evidence type="ECO:0000256" key="8">
    <source>
        <dbReference type="SAM" id="MobiDB-lite"/>
    </source>
</evidence>
<comment type="cofactor">
    <cofactor evidence="1">
        <name>Mg(2+)</name>
        <dbReference type="ChEBI" id="CHEBI:18420"/>
    </cofactor>
</comment>
<dbReference type="InterPro" id="IPR005843">
    <property type="entry name" value="A-D-PHexomutase_C"/>
</dbReference>
<dbReference type="PANTHER" id="PTHR43771:SF2">
    <property type="entry name" value="PHOSPHOMANNOMUTASE_PHOSPHOGLUCOMUTASE"/>
    <property type="match status" value="1"/>
</dbReference>
<evidence type="ECO:0000313" key="13">
    <source>
        <dbReference type="EMBL" id="HEG90236.1"/>
    </source>
</evidence>
<dbReference type="PANTHER" id="PTHR43771">
    <property type="entry name" value="PHOSPHOMANNOMUTASE"/>
    <property type="match status" value="1"/>
</dbReference>
<keyword evidence="3" id="KW-0597">Phosphoprotein</keyword>
<dbReference type="Pfam" id="PF02878">
    <property type="entry name" value="PGM_PMM_I"/>
    <property type="match status" value="1"/>
</dbReference>
<evidence type="ECO:0000256" key="4">
    <source>
        <dbReference type="ARBA" id="ARBA00022723"/>
    </source>
</evidence>
<feature type="region of interest" description="Disordered" evidence="8">
    <location>
        <begin position="1"/>
        <end position="31"/>
    </location>
</feature>
<dbReference type="SUPFAM" id="SSF53738">
    <property type="entry name" value="Phosphoglucomutase, first 3 domains"/>
    <property type="match status" value="2"/>
</dbReference>
<dbReference type="Gene3D" id="3.30.310.50">
    <property type="entry name" value="Alpha-D-phosphohexomutase, C-terminal domain"/>
    <property type="match status" value="1"/>
</dbReference>
<dbReference type="PROSITE" id="PS00710">
    <property type="entry name" value="PGM_PMM"/>
    <property type="match status" value="1"/>
</dbReference>
<feature type="domain" description="Alpha-D-phosphohexomutase alpha/beta/alpha" evidence="12">
    <location>
        <begin position="384"/>
        <end position="490"/>
    </location>
</feature>
<dbReference type="GO" id="GO:0005975">
    <property type="term" value="P:carbohydrate metabolic process"/>
    <property type="evidence" value="ECO:0007669"/>
    <property type="project" value="InterPro"/>
</dbReference>
<dbReference type="Gene3D" id="3.40.120.10">
    <property type="entry name" value="Alpha-D-Glucose-1,6-Bisphosphate, subunit A, domain 3"/>
    <property type="match status" value="3"/>
</dbReference>
<dbReference type="InterPro" id="IPR005846">
    <property type="entry name" value="A-D-PHexomutase_a/b/a-III"/>
</dbReference>
<dbReference type="GO" id="GO:0000287">
    <property type="term" value="F:magnesium ion binding"/>
    <property type="evidence" value="ECO:0007669"/>
    <property type="project" value="InterPro"/>
</dbReference>
<feature type="domain" description="Alpha-D-phosphohexomutase C-terminal" evidence="9">
    <location>
        <begin position="514"/>
        <end position="581"/>
    </location>
</feature>
<dbReference type="InterPro" id="IPR016066">
    <property type="entry name" value="A-D-PHexomutase_CS"/>
</dbReference>
<keyword evidence="6" id="KW-0413">Isomerase</keyword>